<feature type="compositionally biased region" description="Polar residues" evidence="1">
    <location>
        <begin position="12"/>
        <end position="24"/>
    </location>
</feature>
<organism evidence="2 3">
    <name type="scientific">Colocasia esculenta</name>
    <name type="common">Wild taro</name>
    <name type="synonym">Arum esculentum</name>
    <dbReference type="NCBI Taxonomy" id="4460"/>
    <lineage>
        <taxon>Eukaryota</taxon>
        <taxon>Viridiplantae</taxon>
        <taxon>Streptophyta</taxon>
        <taxon>Embryophyta</taxon>
        <taxon>Tracheophyta</taxon>
        <taxon>Spermatophyta</taxon>
        <taxon>Magnoliopsida</taxon>
        <taxon>Liliopsida</taxon>
        <taxon>Araceae</taxon>
        <taxon>Aroideae</taxon>
        <taxon>Colocasieae</taxon>
        <taxon>Colocasia</taxon>
    </lineage>
</organism>
<keyword evidence="3" id="KW-1185">Reference proteome</keyword>
<reference evidence="2" key="1">
    <citation type="submission" date="2017-07" db="EMBL/GenBank/DDBJ databases">
        <title>Taro Niue Genome Assembly and Annotation.</title>
        <authorList>
            <person name="Atibalentja N."/>
            <person name="Keating K."/>
            <person name="Fields C.J."/>
        </authorList>
    </citation>
    <scope>NUCLEOTIDE SEQUENCE</scope>
    <source>
        <strain evidence="2">Niue_2</strain>
        <tissue evidence="2">Leaf</tissue>
    </source>
</reference>
<protein>
    <submittedName>
        <fullName evidence="2">Uncharacterized protein</fullName>
    </submittedName>
</protein>
<dbReference type="AlphaFoldDB" id="A0A843TRP6"/>
<evidence type="ECO:0000313" key="2">
    <source>
        <dbReference type="EMBL" id="MQL72123.1"/>
    </source>
</evidence>
<accession>A0A843TRP6</accession>
<dbReference type="Proteomes" id="UP000652761">
    <property type="component" value="Unassembled WGS sequence"/>
</dbReference>
<feature type="region of interest" description="Disordered" evidence="1">
    <location>
        <begin position="1"/>
        <end position="24"/>
    </location>
</feature>
<sequence>MALLPVEAARSKWSQGGSTGVGLSQADSTRFRSIHPRFHLVPWVGGCPLDRGNLRLGRVSSRKHIHISTKSTIPETCSMGGENMGI</sequence>
<name>A0A843TRP6_COLES</name>
<proteinExistence type="predicted"/>
<evidence type="ECO:0000313" key="3">
    <source>
        <dbReference type="Proteomes" id="UP000652761"/>
    </source>
</evidence>
<gene>
    <name evidence="2" type="ORF">Taro_004462</name>
</gene>
<dbReference type="EMBL" id="NMUH01000120">
    <property type="protein sequence ID" value="MQL72123.1"/>
    <property type="molecule type" value="Genomic_DNA"/>
</dbReference>
<comment type="caution">
    <text evidence="2">The sequence shown here is derived from an EMBL/GenBank/DDBJ whole genome shotgun (WGS) entry which is preliminary data.</text>
</comment>
<evidence type="ECO:0000256" key="1">
    <source>
        <dbReference type="SAM" id="MobiDB-lite"/>
    </source>
</evidence>